<name>A0A8R7PXY8_TRIUA</name>
<dbReference type="Gramene" id="TuG1812G0300004806.01.T01">
    <property type="protein sequence ID" value="TuG1812G0300004806.01.T01.cds276960"/>
    <property type="gene ID" value="TuG1812G0300004806.01"/>
</dbReference>
<reference evidence="1" key="3">
    <citation type="submission" date="2022-06" db="UniProtKB">
        <authorList>
            <consortium name="EnsemblPlants"/>
        </authorList>
    </citation>
    <scope>IDENTIFICATION</scope>
</reference>
<reference evidence="2" key="1">
    <citation type="journal article" date="2013" name="Nature">
        <title>Draft genome of the wheat A-genome progenitor Triticum urartu.</title>
        <authorList>
            <person name="Ling H.Q."/>
            <person name="Zhao S."/>
            <person name="Liu D."/>
            <person name="Wang J."/>
            <person name="Sun H."/>
            <person name="Zhang C."/>
            <person name="Fan H."/>
            <person name="Li D."/>
            <person name="Dong L."/>
            <person name="Tao Y."/>
            <person name="Gao C."/>
            <person name="Wu H."/>
            <person name="Li Y."/>
            <person name="Cui Y."/>
            <person name="Guo X."/>
            <person name="Zheng S."/>
            <person name="Wang B."/>
            <person name="Yu K."/>
            <person name="Liang Q."/>
            <person name="Yang W."/>
            <person name="Lou X."/>
            <person name="Chen J."/>
            <person name="Feng M."/>
            <person name="Jian J."/>
            <person name="Zhang X."/>
            <person name="Luo G."/>
            <person name="Jiang Y."/>
            <person name="Liu J."/>
            <person name="Wang Z."/>
            <person name="Sha Y."/>
            <person name="Zhang B."/>
            <person name="Wu H."/>
            <person name="Tang D."/>
            <person name="Shen Q."/>
            <person name="Xue P."/>
            <person name="Zou S."/>
            <person name="Wang X."/>
            <person name="Liu X."/>
            <person name="Wang F."/>
            <person name="Yang Y."/>
            <person name="An X."/>
            <person name="Dong Z."/>
            <person name="Zhang K."/>
            <person name="Zhang X."/>
            <person name="Luo M.C."/>
            <person name="Dvorak J."/>
            <person name="Tong Y."/>
            <person name="Wang J."/>
            <person name="Yang H."/>
            <person name="Li Z."/>
            <person name="Wang D."/>
            <person name="Zhang A."/>
            <person name="Wang J."/>
        </authorList>
    </citation>
    <scope>NUCLEOTIDE SEQUENCE</scope>
    <source>
        <strain evidence="2">cv. G1812</strain>
    </source>
</reference>
<proteinExistence type="predicted"/>
<evidence type="ECO:0000313" key="1">
    <source>
        <dbReference type="EnsemblPlants" id="TuG1812G0300004806.01.T01.cds276960"/>
    </source>
</evidence>
<evidence type="ECO:0000313" key="2">
    <source>
        <dbReference type="Proteomes" id="UP000015106"/>
    </source>
</evidence>
<dbReference type="AlphaFoldDB" id="A0A8R7PXY8"/>
<protein>
    <submittedName>
        <fullName evidence="1">Uncharacterized protein</fullName>
    </submittedName>
</protein>
<keyword evidence="2" id="KW-1185">Reference proteome</keyword>
<sequence>MIHIYPSTPLPLRRSIFCTQVSSNISWSVHKPKLKTRIKLYLVGSLPSGWGQSLICLEHYWTKIYVPPSNRFLVQIYVHTFGCIAG</sequence>
<reference evidence="1" key="2">
    <citation type="submission" date="2018-03" db="EMBL/GenBank/DDBJ databases">
        <title>The Triticum urartu genome reveals the dynamic nature of wheat genome evolution.</title>
        <authorList>
            <person name="Ling H."/>
            <person name="Ma B."/>
            <person name="Shi X."/>
            <person name="Liu H."/>
            <person name="Dong L."/>
            <person name="Sun H."/>
            <person name="Cao Y."/>
            <person name="Gao Q."/>
            <person name="Zheng S."/>
            <person name="Li Y."/>
            <person name="Yu Y."/>
            <person name="Du H."/>
            <person name="Qi M."/>
            <person name="Li Y."/>
            <person name="Yu H."/>
            <person name="Cui Y."/>
            <person name="Wang N."/>
            <person name="Chen C."/>
            <person name="Wu H."/>
            <person name="Zhao Y."/>
            <person name="Zhang J."/>
            <person name="Li Y."/>
            <person name="Zhou W."/>
            <person name="Zhang B."/>
            <person name="Hu W."/>
            <person name="Eijk M."/>
            <person name="Tang J."/>
            <person name="Witsenboer H."/>
            <person name="Zhao S."/>
            <person name="Li Z."/>
            <person name="Zhang A."/>
            <person name="Wang D."/>
            <person name="Liang C."/>
        </authorList>
    </citation>
    <scope>NUCLEOTIDE SEQUENCE [LARGE SCALE GENOMIC DNA]</scope>
    <source>
        <strain evidence="1">cv. G1812</strain>
    </source>
</reference>
<dbReference type="Proteomes" id="UP000015106">
    <property type="component" value="Chromosome 3"/>
</dbReference>
<accession>A0A8R7PXY8</accession>
<dbReference type="EnsemblPlants" id="TuG1812G0300004806.01.T01">
    <property type="protein sequence ID" value="TuG1812G0300004806.01.T01.cds276960"/>
    <property type="gene ID" value="TuG1812G0300004806.01"/>
</dbReference>
<organism evidence="1 2">
    <name type="scientific">Triticum urartu</name>
    <name type="common">Red wild einkorn</name>
    <name type="synonym">Crithodium urartu</name>
    <dbReference type="NCBI Taxonomy" id="4572"/>
    <lineage>
        <taxon>Eukaryota</taxon>
        <taxon>Viridiplantae</taxon>
        <taxon>Streptophyta</taxon>
        <taxon>Embryophyta</taxon>
        <taxon>Tracheophyta</taxon>
        <taxon>Spermatophyta</taxon>
        <taxon>Magnoliopsida</taxon>
        <taxon>Liliopsida</taxon>
        <taxon>Poales</taxon>
        <taxon>Poaceae</taxon>
        <taxon>BOP clade</taxon>
        <taxon>Pooideae</taxon>
        <taxon>Triticodae</taxon>
        <taxon>Triticeae</taxon>
        <taxon>Triticinae</taxon>
        <taxon>Triticum</taxon>
    </lineage>
</organism>